<dbReference type="EMBL" id="FOEG01000007">
    <property type="protein sequence ID" value="SEP03857.1"/>
    <property type="molecule type" value="Genomic_DNA"/>
</dbReference>
<keyword evidence="2" id="KW-0732">Signal</keyword>
<proteinExistence type="predicted"/>
<reference evidence="4 5" key="1">
    <citation type="submission" date="2016-10" db="EMBL/GenBank/DDBJ databases">
        <authorList>
            <person name="de Groot N.N."/>
        </authorList>
    </citation>
    <scope>NUCLEOTIDE SEQUENCE [LARGE SCALE GENOMIC DNA]</scope>
    <source>
        <strain evidence="4 5">CGMCC 1.6291</strain>
    </source>
</reference>
<evidence type="ECO:0000256" key="2">
    <source>
        <dbReference type="SAM" id="SignalP"/>
    </source>
</evidence>
<protein>
    <submittedName>
        <fullName evidence="4">Alpha/beta hydrolase family protein</fullName>
    </submittedName>
</protein>
<feature type="chain" id="PRO_5011640201" evidence="2">
    <location>
        <begin position="29"/>
        <end position="302"/>
    </location>
</feature>
<keyword evidence="5" id="KW-1185">Reference proteome</keyword>
<evidence type="ECO:0000256" key="1">
    <source>
        <dbReference type="SAM" id="MobiDB-lite"/>
    </source>
</evidence>
<feature type="region of interest" description="Disordered" evidence="1">
    <location>
        <begin position="27"/>
        <end position="69"/>
    </location>
</feature>
<dbReference type="SUPFAM" id="SSF53474">
    <property type="entry name" value="alpha/beta-Hydrolases"/>
    <property type="match status" value="1"/>
</dbReference>
<dbReference type="AlphaFoldDB" id="A0A1H8ULG9"/>
<dbReference type="PANTHER" id="PTHR33428">
    <property type="entry name" value="CHLOROPHYLLASE-2, CHLOROPLASTIC"/>
    <property type="match status" value="1"/>
</dbReference>
<evidence type="ECO:0000313" key="4">
    <source>
        <dbReference type="EMBL" id="SEP03857.1"/>
    </source>
</evidence>
<dbReference type="PANTHER" id="PTHR33428:SF14">
    <property type="entry name" value="CARBOXYLESTERASE TYPE B DOMAIN-CONTAINING PROTEIN"/>
    <property type="match status" value="1"/>
</dbReference>
<accession>A0A1H8ULG9</accession>
<feature type="domain" description="PET hydrolase/cutinase-like" evidence="3">
    <location>
        <begin position="56"/>
        <end position="276"/>
    </location>
</feature>
<evidence type="ECO:0000259" key="3">
    <source>
        <dbReference type="Pfam" id="PF12740"/>
    </source>
</evidence>
<name>A0A1H8ULG9_9GAMM</name>
<feature type="signal peptide" evidence="2">
    <location>
        <begin position="1"/>
        <end position="28"/>
    </location>
</feature>
<evidence type="ECO:0000313" key="5">
    <source>
        <dbReference type="Proteomes" id="UP000199657"/>
    </source>
</evidence>
<sequence length="302" mass="31707">MESIKRETTLTAWLTATAFALATGTATALSPGNGDDLPPPEDDETGTGFPSVSNFAEDGPYSTTSSTESGGWFSDGCEIHYPTDLGDTGLQHPVIIWGNGTGTSPTTYGSLLSHWASHGFVVAAAETSSAGDGEDMIDCLDYLEQENANGNSVYAGNLDMDRVATSGHSQGGGGSIMAGQDPRVTATAPMQPYVIGLGHDSDSQSNQNGPMFLMSGSSDTIAGPILNQRPVFNNTNVPVFWGTLDGAGHFEPVGSAGDFRGPSTAWMRYYLMDDAHAAYVFFGADCVLCESGDWDVETRDIN</sequence>
<dbReference type="OrthoDB" id="9812672at2"/>
<dbReference type="Pfam" id="PF12740">
    <property type="entry name" value="PETase"/>
    <property type="match status" value="1"/>
</dbReference>
<dbReference type="RefSeq" id="WP_091645073.1">
    <property type="nucleotide sequence ID" value="NZ_FOEG01000007.1"/>
</dbReference>
<dbReference type="STRING" id="406100.SAMN04488052_10761"/>
<dbReference type="InterPro" id="IPR041127">
    <property type="entry name" value="PET_hydrolase/cutinase-like"/>
</dbReference>
<dbReference type="InterPro" id="IPR029058">
    <property type="entry name" value="AB_hydrolase_fold"/>
</dbReference>
<dbReference type="Proteomes" id="UP000199657">
    <property type="component" value="Unassembled WGS sequence"/>
</dbReference>
<keyword evidence="4" id="KW-0378">Hydrolase</keyword>
<dbReference type="Gene3D" id="3.40.50.1820">
    <property type="entry name" value="alpha/beta hydrolase"/>
    <property type="match status" value="1"/>
</dbReference>
<dbReference type="GO" id="GO:0016787">
    <property type="term" value="F:hydrolase activity"/>
    <property type="evidence" value="ECO:0007669"/>
    <property type="project" value="UniProtKB-KW"/>
</dbReference>
<organism evidence="4 5">
    <name type="scientific">Aquisalimonas asiatica</name>
    <dbReference type="NCBI Taxonomy" id="406100"/>
    <lineage>
        <taxon>Bacteria</taxon>
        <taxon>Pseudomonadati</taxon>
        <taxon>Pseudomonadota</taxon>
        <taxon>Gammaproteobacteria</taxon>
        <taxon>Chromatiales</taxon>
        <taxon>Ectothiorhodospiraceae</taxon>
        <taxon>Aquisalimonas</taxon>
    </lineage>
</organism>
<gene>
    <name evidence="4" type="ORF">SAMN04488052_10761</name>
</gene>